<keyword evidence="2" id="KW-1185">Reference proteome</keyword>
<reference evidence="1 2" key="1">
    <citation type="journal article" date="2002" name="Nature">
        <title>Genome sequence and comparative analysis of the model rodent malaria parasite Plasmodium yoelii yoelii.</title>
        <authorList>
            <person name="Carlton J.M."/>
            <person name="Angiuoli S.V."/>
            <person name="Suh B.B."/>
            <person name="Kooij T.W."/>
            <person name="Pertea M."/>
            <person name="Silva J.C."/>
            <person name="Ermolaeva M.D."/>
            <person name="Allen J.E."/>
            <person name="Selengut J.D."/>
            <person name="Koo H.L."/>
            <person name="Peterson J.D."/>
            <person name="Pop M."/>
            <person name="Kosack D.S."/>
            <person name="Shumway M.F."/>
            <person name="Bidwell S.L."/>
            <person name="Shallom S.J."/>
            <person name="van Aken S.E."/>
            <person name="Riedmuller S.B."/>
            <person name="Feldblyum T.V."/>
            <person name="Cho J.K."/>
            <person name="Quackenbush J."/>
            <person name="Sedegah M."/>
            <person name="Shoaibi A."/>
            <person name="Cummings L.M."/>
            <person name="Florens L."/>
            <person name="Yates J.R."/>
            <person name="Raine J.D."/>
            <person name="Sinden R.E."/>
            <person name="Harris M.A."/>
            <person name="Cunningham D.A."/>
            <person name="Preiser P.R."/>
            <person name="Bergman L.W."/>
            <person name="Vaidya A.B."/>
            <person name="van Lin L.H."/>
            <person name="Janse C.J."/>
            <person name="Waters A.P."/>
            <person name="Smith H.O."/>
            <person name="White O.R."/>
            <person name="Salzberg S.L."/>
            <person name="Venter J.C."/>
            <person name="Fraser C.M."/>
            <person name="Hoffman S.L."/>
            <person name="Gardner M.J."/>
            <person name="Carucci D.J."/>
        </authorList>
    </citation>
    <scope>NUCLEOTIDE SEQUENCE [LARGE SCALE GENOMIC DNA]</scope>
    <source>
        <strain evidence="1 2">17XNL</strain>
    </source>
</reference>
<dbReference type="EMBL" id="AABL01001495">
    <property type="protein sequence ID" value="EAA16777.1"/>
    <property type="molecule type" value="Genomic_DNA"/>
</dbReference>
<feature type="non-terminal residue" evidence="1">
    <location>
        <position position="1"/>
    </location>
</feature>
<accession>Q7RF66</accession>
<sequence length="20" mass="2484">NFSYPFNLTIFKNNDKKKHK</sequence>
<dbReference type="Proteomes" id="UP000008553">
    <property type="component" value="Unassembled WGS sequence"/>
</dbReference>
<dbReference type="PaxDb" id="73239-Q7RF66"/>
<dbReference type="AlphaFoldDB" id="Q7RF66"/>
<gene>
    <name evidence="1" type="ORF">PY04843</name>
</gene>
<dbReference type="InParanoid" id="Q7RF66"/>
<name>Q7RF66_PLAYO</name>
<protein>
    <submittedName>
        <fullName evidence="1">Uncharacterized protein</fullName>
    </submittedName>
</protein>
<comment type="caution">
    <text evidence="1">The sequence shown here is derived from an EMBL/GenBank/DDBJ whole genome shotgun (WGS) entry which is preliminary data.</text>
</comment>
<proteinExistence type="predicted"/>
<evidence type="ECO:0000313" key="1">
    <source>
        <dbReference type="EMBL" id="EAA16777.1"/>
    </source>
</evidence>
<evidence type="ECO:0000313" key="2">
    <source>
        <dbReference type="Proteomes" id="UP000008553"/>
    </source>
</evidence>
<organism evidence="1 2">
    <name type="scientific">Plasmodium yoelii yoelii</name>
    <dbReference type="NCBI Taxonomy" id="73239"/>
    <lineage>
        <taxon>Eukaryota</taxon>
        <taxon>Sar</taxon>
        <taxon>Alveolata</taxon>
        <taxon>Apicomplexa</taxon>
        <taxon>Aconoidasida</taxon>
        <taxon>Haemosporida</taxon>
        <taxon>Plasmodiidae</taxon>
        <taxon>Plasmodium</taxon>
        <taxon>Plasmodium (Vinckeia)</taxon>
    </lineage>
</organism>